<reference evidence="1 2" key="1">
    <citation type="submission" date="2020-07" db="EMBL/GenBank/DDBJ databases">
        <title>Sequencing the genomes of 1000 actinobacteria strains.</title>
        <authorList>
            <person name="Klenk H.-P."/>
        </authorList>
    </citation>
    <scope>NUCLEOTIDE SEQUENCE [LARGE SCALE GENOMIC DNA]</scope>
    <source>
        <strain evidence="1 2">DSM 103833</strain>
    </source>
</reference>
<dbReference type="Gene3D" id="3.40.50.1820">
    <property type="entry name" value="alpha/beta hydrolase"/>
    <property type="match status" value="1"/>
</dbReference>
<dbReference type="SUPFAM" id="SSF53474">
    <property type="entry name" value="alpha/beta-Hydrolases"/>
    <property type="match status" value="1"/>
</dbReference>
<keyword evidence="2" id="KW-1185">Reference proteome</keyword>
<dbReference type="InterPro" id="IPR029058">
    <property type="entry name" value="AB_hydrolase_fold"/>
</dbReference>
<dbReference type="Proteomes" id="UP000530424">
    <property type="component" value="Unassembled WGS sequence"/>
</dbReference>
<proteinExistence type="predicted"/>
<organism evidence="1 2">
    <name type="scientific">Nocardioides thalensis</name>
    <dbReference type="NCBI Taxonomy" id="1914755"/>
    <lineage>
        <taxon>Bacteria</taxon>
        <taxon>Bacillati</taxon>
        <taxon>Actinomycetota</taxon>
        <taxon>Actinomycetes</taxon>
        <taxon>Propionibacteriales</taxon>
        <taxon>Nocardioidaceae</taxon>
        <taxon>Nocardioides</taxon>
    </lineage>
</organism>
<gene>
    <name evidence="1" type="ORF">HNR19_002941</name>
</gene>
<comment type="caution">
    <text evidence="1">The sequence shown here is derived from an EMBL/GenBank/DDBJ whole genome shotgun (WGS) entry which is preliminary data.</text>
</comment>
<accession>A0A853C7P2</accession>
<dbReference type="AlphaFoldDB" id="A0A853C7P2"/>
<protein>
    <submittedName>
        <fullName evidence="1">Pimeloyl-ACP methyl ester carboxylesterase</fullName>
    </submittedName>
</protein>
<dbReference type="EMBL" id="JACCFP010000001">
    <property type="protein sequence ID" value="NYJ02243.1"/>
    <property type="molecule type" value="Genomic_DNA"/>
</dbReference>
<dbReference type="RefSeq" id="WP_343047198.1">
    <property type="nucleotide sequence ID" value="NZ_JACCFP010000001.1"/>
</dbReference>
<sequence>MIPLARRIARAGRGELAVYRLLNTYRGWDTAHTPVDDALWALGQLEGELGPLPVCLVGHSLGGRAAVLAGTHPQVSGVVALNAWTYGNEHVRLPGRRVLFAHGDEDRIAPLERALKVASSLGRSARVTFTVVNGGKHAMIRSSRSFERLTIDFVTGALLGPAPAGTGAEEDNGVEAARPAPGFAIEHA</sequence>
<evidence type="ECO:0000313" key="2">
    <source>
        <dbReference type="Proteomes" id="UP000530424"/>
    </source>
</evidence>
<name>A0A853C7P2_9ACTN</name>
<evidence type="ECO:0000313" key="1">
    <source>
        <dbReference type="EMBL" id="NYJ02243.1"/>
    </source>
</evidence>